<evidence type="ECO:0000256" key="3">
    <source>
        <dbReference type="ARBA" id="ARBA00022729"/>
    </source>
</evidence>
<dbReference type="Pfam" id="PF00045">
    <property type="entry name" value="Hemopexin"/>
    <property type="match status" value="1"/>
</dbReference>
<keyword evidence="5" id="KW-1015">Disulfide bond</keyword>
<keyword evidence="3" id="KW-0732">Signal</keyword>
<dbReference type="Gene3D" id="4.10.410.20">
    <property type="match status" value="2"/>
</dbReference>
<accession>A0A8C3SKP2</accession>
<comment type="subcellular location">
    <subcellularLocation>
        <location evidence="1">Secreted</location>
    </subcellularLocation>
</comment>
<dbReference type="PROSITE" id="PS50958">
    <property type="entry name" value="SMB_2"/>
    <property type="match status" value="2"/>
</dbReference>
<protein>
    <recommendedName>
        <fullName evidence="8">SMB domain-containing protein</fullName>
    </recommendedName>
</protein>
<dbReference type="InterPro" id="IPR036024">
    <property type="entry name" value="Somatomedin_B-like_dom_sf"/>
</dbReference>
<dbReference type="InterPro" id="IPR018487">
    <property type="entry name" value="Hemopexin-like_repeat"/>
</dbReference>
<dbReference type="CDD" id="cd00094">
    <property type="entry name" value="HX"/>
    <property type="match status" value="1"/>
</dbReference>
<evidence type="ECO:0000256" key="4">
    <source>
        <dbReference type="ARBA" id="ARBA00022737"/>
    </source>
</evidence>
<evidence type="ECO:0000256" key="2">
    <source>
        <dbReference type="ARBA" id="ARBA00022525"/>
    </source>
</evidence>
<organism evidence="9 10">
    <name type="scientific">Chelydra serpentina</name>
    <name type="common">Snapping turtle</name>
    <name type="synonym">Testudo serpentina</name>
    <dbReference type="NCBI Taxonomy" id="8475"/>
    <lineage>
        <taxon>Eukaryota</taxon>
        <taxon>Metazoa</taxon>
        <taxon>Chordata</taxon>
        <taxon>Craniata</taxon>
        <taxon>Vertebrata</taxon>
        <taxon>Euteleostomi</taxon>
        <taxon>Archelosauria</taxon>
        <taxon>Testudinata</taxon>
        <taxon>Testudines</taxon>
        <taxon>Cryptodira</taxon>
        <taxon>Durocryptodira</taxon>
        <taxon>Americhelydia</taxon>
        <taxon>Chelydroidea</taxon>
        <taxon>Chelydridae</taxon>
        <taxon>Chelydra</taxon>
    </lineage>
</organism>
<name>A0A8C3SKP2_CHESE</name>
<dbReference type="Proteomes" id="UP000694403">
    <property type="component" value="Unplaced"/>
</dbReference>
<evidence type="ECO:0000256" key="1">
    <source>
        <dbReference type="ARBA" id="ARBA00004613"/>
    </source>
</evidence>
<feature type="domain" description="SMB" evidence="8">
    <location>
        <begin position="4"/>
        <end position="43"/>
    </location>
</feature>
<keyword evidence="2" id="KW-0964">Secreted</keyword>
<dbReference type="SMART" id="SM00120">
    <property type="entry name" value="HX"/>
    <property type="match status" value="2"/>
</dbReference>
<dbReference type="Gene3D" id="2.110.10.10">
    <property type="entry name" value="Hemopexin-like domain"/>
    <property type="match status" value="1"/>
</dbReference>
<dbReference type="InterPro" id="IPR020436">
    <property type="entry name" value="SMB_chordata"/>
</dbReference>
<evidence type="ECO:0000256" key="6">
    <source>
        <dbReference type="ARBA" id="ARBA00023180"/>
    </source>
</evidence>
<dbReference type="PANTHER" id="PTHR22917">
    <property type="entry name" value="HEMOPEXIN DOMAIN-CONTAINING PROTEIN"/>
    <property type="match status" value="1"/>
</dbReference>
<proteinExistence type="predicted"/>
<keyword evidence="6" id="KW-0325">Glycoprotein</keyword>
<dbReference type="InterPro" id="IPR051298">
    <property type="entry name" value="Heme_transport/Cell_adhesion"/>
</dbReference>
<dbReference type="GO" id="GO:0005615">
    <property type="term" value="C:extracellular space"/>
    <property type="evidence" value="ECO:0007669"/>
    <property type="project" value="TreeGrafter"/>
</dbReference>
<dbReference type="InterPro" id="IPR036375">
    <property type="entry name" value="Hemopexin-like_dom_sf"/>
</dbReference>
<evidence type="ECO:0000313" key="9">
    <source>
        <dbReference type="Ensembl" id="ENSCSRP00000016249.1"/>
    </source>
</evidence>
<keyword evidence="10" id="KW-1185">Reference proteome</keyword>
<dbReference type="InterPro" id="IPR000585">
    <property type="entry name" value="Hemopexin-like_dom"/>
</dbReference>
<evidence type="ECO:0000256" key="7">
    <source>
        <dbReference type="PROSITE-ProRule" id="PRU01011"/>
    </source>
</evidence>
<keyword evidence="4" id="KW-0677">Repeat</keyword>
<dbReference type="PROSITE" id="PS00524">
    <property type="entry name" value="SMB_1"/>
    <property type="match status" value="2"/>
</dbReference>
<dbReference type="SUPFAM" id="SSF90188">
    <property type="entry name" value="Somatomedin B domain"/>
    <property type="match status" value="2"/>
</dbReference>
<evidence type="ECO:0000259" key="8">
    <source>
        <dbReference type="PROSITE" id="PS50958"/>
    </source>
</evidence>
<dbReference type="SMART" id="SM00201">
    <property type="entry name" value="SO"/>
    <property type="match status" value="2"/>
</dbReference>
<feature type="domain" description="SMB" evidence="8">
    <location>
        <begin position="44"/>
        <end position="88"/>
    </location>
</feature>
<dbReference type="SUPFAM" id="SSF50923">
    <property type="entry name" value="Hemopexin-like domain"/>
    <property type="match status" value="1"/>
</dbReference>
<dbReference type="Ensembl" id="ENSCSRT00000016963.1">
    <property type="protein sequence ID" value="ENSCSRP00000016249.1"/>
    <property type="gene ID" value="ENSCSRG00000012254.1"/>
</dbReference>
<evidence type="ECO:0000313" key="10">
    <source>
        <dbReference type="Proteomes" id="UP000694403"/>
    </source>
</evidence>
<feature type="repeat" description="Hemopexin" evidence="7">
    <location>
        <begin position="170"/>
        <end position="217"/>
    </location>
</feature>
<reference evidence="9" key="2">
    <citation type="submission" date="2025-09" db="UniProtKB">
        <authorList>
            <consortium name="Ensembl"/>
        </authorList>
    </citation>
    <scope>IDENTIFICATION</scope>
</reference>
<dbReference type="InterPro" id="IPR018486">
    <property type="entry name" value="Hemopexin_CS"/>
</dbReference>
<dbReference type="InterPro" id="IPR001212">
    <property type="entry name" value="Somatomedin_B_dom"/>
</dbReference>
<dbReference type="PANTHER" id="PTHR22917:SF1">
    <property type="entry name" value="PROTEOGLYCAN 4"/>
    <property type="match status" value="1"/>
</dbReference>
<sequence>MILDLSSCAGRCGEGYSREAPCHCDYSCLHYMECCHDYKRFCTEELSCKGRCFENFARGRECDCDADCEKYGKCCPDYQKHCEEGECTFLINGMLYCIYLILLPKCCSRLHNSTYFVLDTNLCNRKPADGIVALPNGTLAVFRGHYYWLLDSSRQPTASPRKITEGWGIPSPIDTAFSRCNCDGKTFFFKGSQYWRFTNDVKDVGYPKQIAKGFAGLSGKIVAVLSVAQHNRRPESVYFFKRGGNVQHYIYNQEPVKKCKKKVYVRYPAYTPRAVIKRRRFERAVGSAIMYRTPVVYHTLRINHNPSGQLYLMLNHEVKINSYWRGFPKIVHSAISIPNYQRPDGYDYYVFSKDQYYNVNVASRIARSVTSQTGQTVSNDWYKCPKNDL</sequence>
<dbReference type="GO" id="GO:0005044">
    <property type="term" value="F:scavenger receptor activity"/>
    <property type="evidence" value="ECO:0007669"/>
    <property type="project" value="InterPro"/>
</dbReference>
<dbReference type="GO" id="GO:0030247">
    <property type="term" value="F:polysaccharide binding"/>
    <property type="evidence" value="ECO:0007669"/>
    <property type="project" value="InterPro"/>
</dbReference>
<dbReference type="AlphaFoldDB" id="A0A8C3SKP2"/>
<dbReference type="GO" id="GO:0006955">
    <property type="term" value="P:immune response"/>
    <property type="evidence" value="ECO:0007669"/>
    <property type="project" value="InterPro"/>
</dbReference>
<dbReference type="Pfam" id="PF01033">
    <property type="entry name" value="Somatomedin_B"/>
    <property type="match status" value="2"/>
</dbReference>
<dbReference type="PROSITE" id="PS51642">
    <property type="entry name" value="HEMOPEXIN_2"/>
    <property type="match status" value="1"/>
</dbReference>
<dbReference type="PRINTS" id="PR00022">
    <property type="entry name" value="SOMATOMEDINB"/>
</dbReference>
<evidence type="ECO:0000256" key="5">
    <source>
        <dbReference type="ARBA" id="ARBA00023157"/>
    </source>
</evidence>
<dbReference type="PROSITE" id="PS00024">
    <property type="entry name" value="HEMOPEXIN"/>
    <property type="match status" value="1"/>
</dbReference>
<reference evidence="9" key="1">
    <citation type="submission" date="2025-08" db="UniProtKB">
        <authorList>
            <consortium name="Ensembl"/>
        </authorList>
    </citation>
    <scope>IDENTIFICATION</scope>
</reference>